<gene>
    <name evidence="2" type="ORF">PR048_013073</name>
</gene>
<dbReference type="Gene3D" id="3.30.420.10">
    <property type="entry name" value="Ribonuclease H-like superfamily/Ribonuclease H"/>
    <property type="match status" value="1"/>
</dbReference>
<reference evidence="2 3" key="1">
    <citation type="submission" date="2023-02" db="EMBL/GenBank/DDBJ databases">
        <title>LHISI_Scaffold_Assembly.</title>
        <authorList>
            <person name="Stuart O.P."/>
            <person name="Cleave R."/>
            <person name="Magrath M.J.L."/>
            <person name="Mikheyev A.S."/>
        </authorList>
    </citation>
    <scope>NUCLEOTIDE SEQUENCE [LARGE SCALE GENOMIC DNA]</scope>
    <source>
        <strain evidence="2">Daus_M_001</strain>
        <tissue evidence="2">Leg muscle</tissue>
    </source>
</reference>
<keyword evidence="3" id="KW-1185">Reference proteome</keyword>
<accession>A0ABQ9HR62</accession>
<organism evidence="2 3">
    <name type="scientific">Dryococelus australis</name>
    <dbReference type="NCBI Taxonomy" id="614101"/>
    <lineage>
        <taxon>Eukaryota</taxon>
        <taxon>Metazoa</taxon>
        <taxon>Ecdysozoa</taxon>
        <taxon>Arthropoda</taxon>
        <taxon>Hexapoda</taxon>
        <taxon>Insecta</taxon>
        <taxon>Pterygota</taxon>
        <taxon>Neoptera</taxon>
        <taxon>Polyneoptera</taxon>
        <taxon>Phasmatodea</taxon>
        <taxon>Verophasmatodea</taxon>
        <taxon>Anareolatae</taxon>
        <taxon>Phasmatidae</taxon>
        <taxon>Eurycanthinae</taxon>
        <taxon>Dryococelus</taxon>
    </lineage>
</organism>
<comment type="caution">
    <text evidence="2">The sequence shown here is derived from an EMBL/GenBank/DDBJ whole genome shotgun (WGS) entry which is preliminary data.</text>
</comment>
<evidence type="ECO:0000256" key="1">
    <source>
        <dbReference type="SAM" id="MobiDB-lite"/>
    </source>
</evidence>
<evidence type="ECO:0000313" key="3">
    <source>
        <dbReference type="Proteomes" id="UP001159363"/>
    </source>
</evidence>
<name>A0ABQ9HR62_9NEOP</name>
<protein>
    <submittedName>
        <fullName evidence="2">Uncharacterized protein</fullName>
    </submittedName>
</protein>
<feature type="region of interest" description="Disordered" evidence="1">
    <location>
        <begin position="147"/>
        <end position="167"/>
    </location>
</feature>
<proteinExistence type="predicted"/>
<dbReference type="Proteomes" id="UP001159363">
    <property type="component" value="Chromosome X"/>
</dbReference>
<evidence type="ECO:0000313" key="2">
    <source>
        <dbReference type="EMBL" id="KAJ8886861.1"/>
    </source>
</evidence>
<sequence length="609" mass="68092">MEQVGQNRVILSRLIIWPYGEIVVLVWSDCGAKWLALIAIMEIVVNPFEEDCEHVLSDGGERRRISACVWLSPRVLDTIKCKRYPCTTAHICIPQAYRITCDNQKPGPPRCSIRISRLHQLSKPRFNFVTVHTKLLPLADRQLSSGMLRAGGPGRKAQGAPSSSAGRKVISSREGILVLCRRERRKNGWATSSSTPSPLAMAYLTPALRTVTTSGSDSTHTSIKFSIHESGKLHTFNTIHNFVSRGWPVNTVHGECGGWPVSTVHGERRGWQVNTVHGECGGWPVSTVHGERRGWPVNTVHGERRGWPVNTVQGECGGWLVSTVHAECGGWLVSTVHSECGGWQVSTVHGERGGFTHARSEQHTAVRTSAPWISAKAGGTVRPGVRRTNGIAPYEQWRPDTCVLAAQCTSHSHRRTLPGVMLWGHSWTAETRRLRPVEGRYEACSLQADPDLNPIGHLWDELDRLMRARQVRPKFIAQLVEWPQEEWRQIPVDILEKTLIFHARHGRLLSPTTLSQSASSLTSVLPTLPLAMSLDAAGWKFITIASCIFPSFGVTWRMANNIPNFDMHNQSFRVNMGEKTYKIVILVRYYELDDLKTFDKVALPKDAYF</sequence>
<dbReference type="InterPro" id="IPR036397">
    <property type="entry name" value="RNaseH_sf"/>
</dbReference>
<dbReference type="EMBL" id="JARBHB010000004">
    <property type="protein sequence ID" value="KAJ8886861.1"/>
    <property type="molecule type" value="Genomic_DNA"/>
</dbReference>